<keyword evidence="3" id="KW-1185">Reference proteome</keyword>
<feature type="region of interest" description="Disordered" evidence="1">
    <location>
        <begin position="284"/>
        <end position="303"/>
    </location>
</feature>
<gene>
    <name evidence="2" type="ORF">SYNPS1DRAFT_25622</name>
</gene>
<organism evidence="2 3">
    <name type="scientific">Syncephalis pseudoplumigaleata</name>
    <dbReference type="NCBI Taxonomy" id="1712513"/>
    <lineage>
        <taxon>Eukaryota</taxon>
        <taxon>Fungi</taxon>
        <taxon>Fungi incertae sedis</taxon>
        <taxon>Zoopagomycota</taxon>
        <taxon>Zoopagomycotina</taxon>
        <taxon>Zoopagomycetes</taxon>
        <taxon>Zoopagales</taxon>
        <taxon>Piptocephalidaceae</taxon>
        <taxon>Syncephalis</taxon>
    </lineage>
</organism>
<evidence type="ECO:0000313" key="3">
    <source>
        <dbReference type="Proteomes" id="UP000278143"/>
    </source>
</evidence>
<proteinExistence type="predicted"/>
<reference evidence="3" key="1">
    <citation type="journal article" date="2018" name="Nat. Microbiol.">
        <title>Leveraging single-cell genomics to expand the fungal tree of life.</title>
        <authorList>
            <person name="Ahrendt S.R."/>
            <person name="Quandt C.A."/>
            <person name="Ciobanu D."/>
            <person name="Clum A."/>
            <person name="Salamov A."/>
            <person name="Andreopoulos B."/>
            <person name="Cheng J.F."/>
            <person name="Woyke T."/>
            <person name="Pelin A."/>
            <person name="Henrissat B."/>
            <person name="Reynolds N.K."/>
            <person name="Benny G.L."/>
            <person name="Smith M.E."/>
            <person name="James T.Y."/>
            <person name="Grigoriev I.V."/>
        </authorList>
    </citation>
    <scope>NUCLEOTIDE SEQUENCE [LARGE SCALE GENOMIC DNA]</scope>
    <source>
        <strain evidence="3">Benny S71-1</strain>
    </source>
</reference>
<dbReference type="Proteomes" id="UP000278143">
    <property type="component" value="Unassembled WGS sequence"/>
</dbReference>
<evidence type="ECO:0000256" key="1">
    <source>
        <dbReference type="SAM" id="MobiDB-lite"/>
    </source>
</evidence>
<dbReference type="OrthoDB" id="5430106at2759"/>
<feature type="compositionally biased region" description="Polar residues" evidence="1">
    <location>
        <begin position="156"/>
        <end position="173"/>
    </location>
</feature>
<sequence>MTRTNSDTVAADGANGLVRRATTNIDRRRSSVMSAAGISAALPFHQFQGREAARAPATTSIAPVTTPVTVLPERSKSMSLRGAAGVLRAQPRAPTTPRHGHSASLFSRSPPARIDGVGSEYGHAAAAAAAAAAAGKPNGRVGFTSKFMVQHGSSYPSLSTDAFSTRSTASTGQPGRHGARPTGPAEGQAPSSGYPATTRISTSPGAIMTERQAPATRQHFLADDEQYLLHPRNQLRLTKELERVRRSLLGVRRSGDNPIWQSVARVSAARRQQQQRQLEEASFARMEENGGGSGVTIADGQSV</sequence>
<feature type="region of interest" description="Disordered" evidence="1">
    <location>
        <begin position="91"/>
        <end position="111"/>
    </location>
</feature>
<protein>
    <submittedName>
        <fullName evidence="2">Uncharacterized protein</fullName>
    </submittedName>
</protein>
<accession>A0A4V1J0S6</accession>
<dbReference type="EMBL" id="KZ991924">
    <property type="protein sequence ID" value="RKP22589.1"/>
    <property type="molecule type" value="Genomic_DNA"/>
</dbReference>
<name>A0A4V1J0S6_9FUNG</name>
<dbReference type="AlphaFoldDB" id="A0A4V1J0S6"/>
<feature type="region of interest" description="Disordered" evidence="1">
    <location>
        <begin position="156"/>
        <end position="196"/>
    </location>
</feature>
<evidence type="ECO:0000313" key="2">
    <source>
        <dbReference type="EMBL" id="RKP22589.1"/>
    </source>
</evidence>